<accession>A0A2N3IJN1</accession>
<sequence length="1026" mass="121598">MTFLEKTCEFLLENHQNLQNICVLVPSRRAMRSLRLEFRKQKIEKDQMPTVYPIEDFVSRTYKKTDLYEKTDLIEQLLLLQKTAYEVLGKSMQSQQPSDNLLSWLPVLLKDFNLIDQNLVDAEKLFANLADIERMKSWELDETRKKYVQDKLKYYFEFWDKLFEIYRQFKQNLEAQNLAYLGMIYRKLAENIQKWLENGYQHYYFVGFNAFSKAEEKIIDKLLALNKATLLWDSDTFYMEHQGENQAGKWLKHYKLKWQNWLWQENFLLSEAKRVEIIGTGSYSLQAQVAQNVLNKWDKESRSRKRTVIVMPDENMLLPLMHSISEENYNITLGLSLQKSTLFNLISLLFELQQTRKEHKWKAKDKDGKSVDKHTFVYHYSNVAKILTHPFIRKFEQIVLKKHHLPAHQSFLRLARRYLVQYNKVINKSWELKKLPETLLKDEPDEAIKSSLQPFYAEMQTLCKLMFSSWNLQKVTSILLHLERIMLFFEKNFESEQDDLEQFYIKKFKQIFARMRKILKKRNFNIDFRTFRNFLFQLAREERIPFESSVDNRLQIMGVLETRTLDFEQIIVVSANEGTFPTVQKNKSLIPYDIAKAFGLPTYEDYEAMHSYYFYRLLQRAKKIALIYCTSKGVSLVGNSEVSRYAWQLEYDLAQKNPKITIQKTSVVFPAVPKNQQEDLRIEKNEEILAIIKQKLQNQLSPTAIDSFIRCSLQYYFNYVAGIKEAKEVRDEIESDTLGSIVHHVLEDIFFEIGENNQVSAQDLRAVLPQVPEKVKQKFKDTAHLYTQEAIIGNNLIAQEVAILYVKNFLEKQIAELEDENNKLEENPVFEILSLENKHELLRIEPAIFRYQYNGESLDVRLRGIVDRVDKISGILRIIDYKTGKVEKKDVRIDHTELLSIADNPDMGKIRQLWLYKYLLQKNLDSNPQWEMYQNALVEAGIYSLRNPTKELLALHTPPAKFKEKDKDKGNPENIRLNDKEWFYQKTENWLSEVIRKMLDKDLPFEKTDNLSICEFCIYKNICGRG</sequence>
<dbReference type="Pfam" id="PF12705">
    <property type="entry name" value="PDDEXK_1"/>
    <property type="match status" value="1"/>
</dbReference>
<keyword evidence="3" id="KW-1185">Reference proteome</keyword>
<proteinExistence type="predicted"/>
<dbReference type="RefSeq" id="WP_101357702.1">
    <property type="nucleotide sequence ID" value="NZ_NKXO01000005.1"/>
</dbReference>
<dbReference type="Proteomes" id="UP000233387">
    <property type="component" value="Unassembled WGS sequence"/>
</dbReference>
<gene>
    <name evidence="2" type="ORF">Rain11_0437</name>
</gene>
<reference evidence="2 3" key="1">
    <citation type="submission" date="2017-06" db="EMBL/GenBank/DDBJ databases">
        <title>Raineya orbicola gen. nov., sp. nov. a slightly thermophilic bacterium of the phylum Bacteroidetes and the description of Raineyaceae fam. nov.</title>
        <authorList>
            <person name="Albuquerque L."/>
            <person name="Polonia A.R.M."/>
            <person name="Barroso C."/>
            <person name="Froufe H.J.C."/>
            <person name="Lage O."/>
            <person name="Lobo-Da-Cunha A."/>
            <person name="Egas C."/>
            <person name="Da Costa M.S."/>
        </authorList>
    </citation>
    <scope>NUCLEOTIDE SEQUENCE [LARGE SCALE GENOMIC DNA]</scope>
    <source>
        <strain evidence="2 3">SPSPC-11</strain>
    </source>
</reference>
<dbReference type="EMBL" id="NKXO01000005">
    <property type="protein sequence ID" value="PKQ70517.1"/>
    <property type="molecule type" value="Genomic_DNA"/>
</dbReference>
<dbReference type="InterPro" id="IPR027417">
    <property type="entry name" value="P-loop_NTPase"/>
</dbReference>
<dbReference type="InterPro" id="IPR011335">
    <property type="entry name" value="Restrct_endonuc-II-like"/>
</dbReference>
<dbReference type="InterPro" id="IPR038726">
    <property type="entry name" value="PDDEXK_AddAB-type"/>
</dbReference>
<comment type="caution">
    <text evidence="2">The sequence shown here is derived from an EMBL/GenBank/DDBJ whole genome shotgun (WGS) entry which is preliminary data.</text>
</comment>
<name>A0A2N3IJN1_9BACT</name>
<dbReference type="OrthoDB" id="9762792at2"/>
<organism evidence="2 3">
    <name type="scientific">Raineya orbicola</name>
    <dbReference type="NCBI Taxonomy" id="2016530"/>
    <lineage>
        <taxon>Bacteria</taxon>
        <taxon>Pseudomonadati</taxon>
        <taxon>Bacteroidota</taxon>
        <taxon>Cytophagia</taxon>
        <taxon>Cytophagales</taxon>
        <taxon>Raineyaceae</taxon>
        <taxon>Raineya</taxon>
    </lineage>
</organism>
<evidence type="ECO:0000313" key="3">
    <source>
        <dbReference type="Proteomes" id="UP000233387"/>
    </source>
</evidence>
<protein>
    <submittedName>
        <fullName evidence="2">PD-(D/E)XK nuclease superfamily</fullName>
    </submittedName>
</protein>
<evidence type="ECO:0000313" key="2">
    <source>
        <dbReference type="EMBL" id="PKQ70517.1"/>
    </source>
</evidence>
<dbReference type="InterPro" id="IPR011604">
    <property type="entry name" value="PDDEXK-like_dom_sf"/>
</dbReference>
<dbReference type="SUPFAM" id="SSF52540">
    <property type="entry name" value="P-loop containing nucleoside triphosphate hydrolases"/>
    <property type="match status" value="1"/>
</dbReference>
<feature type="domain" description="PD-(D/E)XK endonuclease-like" evidence="1">
    <location>
        <begin position="699"/>
        <end position="1023"/>
    </location>
</feature>
<dbReference type="SUPFAM" id="SSF52980">
    <property type="entry name" value="Restriction endonuclease-like"/>
    <property type="match status" value="1"/>
</dbReference>
<evidence type="ECO:0000259" key="1">
    <source>
        <dbReference type="Pfam" id="PF12705"/>
    </source>
</evidence>
<dbReference type="Gene3D" id="3.90.320.10">
    <property type="match status" value="1"/>
</dbReference>
<dbReference type="AlphaFoldDB" id="A0A2N3IJN1"/>